<comment type="caution">
    <text evidence="7">The sequence shown here is derived from an EMBL/GenBank/DDBJ whole genome shotgun (WGS) entry which is preliminary data.</text>
</comment>
<feature type="transmembrane region" description="Helical" evidence="6">
    <location>
        <begin position="362"/>
        <end position="381"/>
    </location>
</feature>
<evidence type="ECO:0000256" key="4">
    <source>
        <dbReference type="ARBA" id="ARBA00022989"/>
    </source>
</evidence>
<feature type="transmembrane region" description="Helical" evidence="6">
    <location>
        <begin position="267"/>
        <end position="292"/>
    </location>
</feature>
<gene>
    <name evidence="7" type="ORF">ACFSUS_22370</name>
</gene>
<reference evidence="8" key="1">
    <citation type="journal article" date="2019" name="Int. J. Syst. Evol. Microbiol.">
        <title>The Global Catalogue of Microorganisms (GCM) 10K type strain sequencing project: providing services to taxonomists for standard genome sequencing and annotation.</title>
        <authorList>
            <consortium name="The Broad Institute Genomics Platform"/>
            <consortium name="The Broad Institute Genome Sequencing Center for Infectious Disease"/>
            <person name="Wu L."/>
            <person name="Ma J."/>
        </authorList>
    </citation>
    <scope>NUCLEOTIDE SEQUENCE [LARGE SCALE GENOMIC DNA]</scope>
    <source>
        <strain evidence="8">KCTC 42805</strain>
    </source>
</reference>
<evidence type="ECO:0000256" key="2">
    <source>
        <dbReference type="ARBA" id="ARBA00022475"/>
    </source>
</evidence>
<evidence type="ECO:0000313" key="8">
    <source>
        <dbReference type="Proteomes" id="UP001597469"/>
    </source>
</evidence>
<evidence type="ECO:0000256" key="1">
    <source>
        <dbReference type="ARBA" id="ARBA00004651"/>
    </source>
</evidence>
<comment type="subcellular location">
    <subcellularLocation>
        <location evidence="1">Cell membrane</location>
        <topology evidence="1">Multi-pass membrane protein</topology>
    </subcellularLocation>
</comment>
<dbReference type="PANTHER" id="PTHR42770:SF7">
    <property type="entry name" value="MEMBRANE PROTEIN"/>
    <property type="match status" value="1"/>
</dbReference>
<dbReference type="PIRSF" id="PIRSF006060">
    <property type="entry name" value="AA_transporter"/>
    <property type="match status" value="1"/>
</dbReference>
<evidence type="ECO:0000256" key="3">
    <source>
        <dbReference type="ARBA" id="ARBA00022692"/>
    </source>
</evidence>
<dbReference type="RefSeq" id="WP_381526028.1">
    <property type="nucleotide sequence ID" value="NZ_JBHULN010000017.1"/>
</dbReference>
<feature type="transmembrane region" description="Helical" evidence="6">
    <location>
        <begin position="227"/>
        <end position="246"/>
    </location>
</feature>
<name>A0ABW5MAY0_9BACT</name>
<evidence type="ECO:0000256" key="6">
    <source>
        <dbReference type="SAM" id="Phobius"/>
    </source>
</evidence>
<feature type="transmembrane region" description="Helical" evidence="6">
    <location>
        <begin position="438"/>
        <end position="455"/>
    </location>
</feature>
<protein>
    <submittedName>
        <fullName evidence="7">APC family permease</fullName>
    </submittedName>
</protein>
<keyword evidence="2" id="KW-1003">Cell membrane</keyword>
<accession>A0ABW5MAY0</accession>
<dbReference type="InterPro" id="IPR050367">
    <property type="entry name" value="APC_superfamily"/>
</dbReference>
<feature type="transmembrane region" description="Helical" evidence="6">
    <location>
        <begin position="122"/>
        <end position="147"/>
    </location>
</feature>
<sequence>MANSLAIDLLSPQSGTLLIDSTSSQPPSNASPDSSALPRRLNLLQGTALNMIDMVGIGPFVVLPLVIKTMGGPLFLWAWVLGAVVSLIDAFVWAELGAAFPQAGGSYNFLKIAYGERRWGRLLSFLYVWQTLIQAPLVMASGAIGFAQYASYLMPLDEWQRKAVSGGVVLVIIVLLYRKIDSIGKIGLVMWGAVLLTLGWIIVGGLTNARIPLAETFHSVSSVSGGLLAAGLGQASVKTIYCYLGYYNVCHLGSEIQRPTRNIPASMFISIVGIAALYLLMNLSVVSVVPWQQAQNSQFIVSTFVETLYGPGAARMATVLVLLVAFSSLFAVLLGYSRVPYAAAADGQFFKVFAKLHPTRQFPYVSLLFLGGLGFLFSLLFRLGDVITAILAMRIVVQFIGQAVGLLLLHRRRTYQSLPEQGDRSTVQGVSFPFRMPFYPLPVLLAISVWLFVFLSTGVTFMISGVTVIALGVLAFLISARVRKRWPFGG</sequence>
<dbReference type="InterPro" id="IPR002293">
    <property type="entry name" value="AA/rel_permease1"/>
</dbReference>
<dbReference type="EMBL" id="JBHULN010000017">
    <property type="protein sequence ID" value="MFD2573403.1"/>
    <property type="molecule type" value="Genomic_DNA"/>
</dbReference>
<feature type="transmembrane region" description="Helical" evidence="6">
    <location>
        <begin position="312"/>
        <end position="336"/>
    </location>
</feature>
<dbReference type="Proteomes" id="UP001597469">
    <property type="component" value="Unassembled WGS sequence"/>
</dbReference>
<dbReference type="Gene3D" id="1.20.1740.10">
    <property type="entry name" value="Amino acid/polyamine transporter I"/>
    <property type="match status" value="1"/>
</dbReference>
<evidence type="ECO:0000256" key="5">
    <source>
        <dbReference type="ARBA" id="ARBA00023136"/>
    </source>
</evidence>
<keyword evidence="4 6" id="KW-1133">Transmembrane helix</keyword>
<dbReference type="PANTHER" id="PTHR42770">
    <property type="entry name" value="AMINO ACID TRANSPORTER-RELATED"/>
    <property type="match status" value="1"/>
</dbReference>
<evidence type="ECO:0000313" key="7">
    <source>
        <dbReference type="EMBL" id="MFD2573403.1"/>
    </source>
</evidence>
<keyword evidence="3 6" id="KW-0812">Transmembrane</keyword>
<feature type="transmembrane region" description="Helical" evidence="6">
    <location>
        <begin position="461"/>
        <end position="480"/>
    </location>
</feature>
<feature type="transmembrane region" description="Helical" evidence="6">
    <location>
        <begin position="159"/>
        <end position="177"/>
    </location>
</feature>
<feature type="transmembrane region" description="Helical" evidence="6">
    <location>
        <begin position="387"/>
        <end position="409"/>
    </location>
</feature>
<dbReference type="Pfam" id="PF13520">
    <property type="entry name" value="AA_permease_2"/>
    <property type="match status" value="1"/>
</dbReference>
<proteinExistence type="predicted"/>
<keyword evidence="5 6" id="KW-0472">Membrane</keyword>
<organism evidence="7 8">
    <name type="scientific">Spirosoma soli</name>
    <dbReference type="NCBI Taxonomy" id="1770529"/>
    <lineage>
        <taxon>Bacteria</taxon>
        <taxon>Pseudomonadati</taxon>
        <taxon>Bacteroidota</taxon>
        <taxon>Cytophagia</taxon>
        <taxon>Cytophagales</taxon>
        <taxon>Cytophagaceae</taxon>
        <taxon>Spirosoma</taxon>
    </lineage>
</organism>
<keyword evidence="8" id="KW-1185">Reference proteome</keyword>
<feature type="transmembrane region" description="Helical" evidence="6">
    <location>
        <begin position="189"/>
        <end position="207"/>
    </location>
</feature>